<dbReference type="InterPro" id="IPR035906">
    <property type="entry name" value="MetI-like_sf"/>
</dbReference>
<dbReference type="SUPFAM" id="SSF161098">
    <property type="entry name" value="MetI-like"/>
    <property type="match status" value="1"/>
</dbReference>
<feature type="transmembrane region" description="Helical" evidence="7">
    <location>
        <begin position="145"/>
        <end position="170"/>
    </location>
</feature>
<dbReference type="PANTHER" id="PTHR43744:SF12">
    <property type="entry name" value="ABC TRANSPORTER PERMEASE PROTEIN MG189-RELATED"/>
    <property type="match status" value="1"/>
</dbReference>
<organism evidence="8 9">
    <name type="scientific">Paenibacillus cisolokensis</name>
    <dbReference type="NCBI Taxonomy" id="1658519"/>
    <lineage>
        <taxon>Bacteria</taxon>
        <taxon>Bacillati</taxon>
        <taxon>Bacillota</taxon>
        <taxon>Bacilli</taxon>
        <taxon>Bacillales</taxon>
        <taxon>Paenibacillaceae</taxon>
        <taxon>Paenibacillus</taxon>
    </lineage>
</organism>
<dbReference type="Gene3D" id="1.10.3720.10">
    <property type="entry name" value="MetI-like"/>
    <property type="match status" value="1"/>
</dbReference>
<evidence type="ECO:0000256" key="1">
    <source>
        <dbReference type="ARBA" id="ARBA00004651"/>
    </source>
</evidence>
<evidence type="ECO:0000313" key="8">
    <source>
        <dbReference type="EMBL" id="GIQ64326.1"/>
    </source>
</evidence>
<name>A0ABQ4N7Z2_9BACL</name>
<feature type="transmembrane region" description="Helical" evidence="7">
    <location>
        <begin position="92"/>
        <end position="113"/>
    </location>
</feature>
<gene>
    <name evidence="8" type="ORF">PACILC2_28940</name>
</gene>
<evidence type="ECO:0000256" key="6">
    <source>
        <dbReference type="ARBA" id="ARBA00023136"/>
    </source>
</evidence>
<evidence type="ECO:0000256" key="5">
    <source>
        <dbReference type="ARBA" id="ARBA00022989"/>
    </source>
</evidence>
<comment type="caution">
    <text evidence="8">The sequence shown here is derived from an EMBL/GenBank/DDBJ whole genome shotgun (WGS) entry which is preliminary data.</text>
</comment>
<comment type="subcellular location">
    <subcellularLocation>
        <location evidence="1">Cell membrane</location>
        <topology evidence="1">Multi-pass membrane protein</topology>
    </subcellularLocation>
</comment>
<protein>
    <recommendedName>
        <fullName evidence="10">ABC transmembrane type-1 domain-containing protein</fullName>
    </recommendedName>
</protein>
<keyword evidence="4 7" id="KW-0812">Transmembrane</keyword>
<sequence>MVRSVLLFGISFIILYPIMTKISIAFKSSEDLFDSTVVWIPRNFTLDNVKRVMEYLDYYTAVTNTLLLSVSVAVLQLVSCALAGYGFARLKFWGSGVLFALVVFTIVIPPQTIMVPTYLHYRFFDVFGIYGLFTGSKGVNLLESYWPFFISSALAMGLKTACTSLFSGSFSGRCRRSWRKPLMWTGRACSRRSSASCCRMRRRRS</sequence>
<keyword evidence="9" id="KW-1185">Reference proteome</keyword>
<evidence type="ECO:0000313" key="9">
    <source>
        <dbReference type="Proteomes" id="UP000680304"/>
    </source>
</evidence>
<evidence type="ECO:0000256" key="3">
    <source>
        <dbReference type="ARBA" id="ARBA00022475"/>
    </source>
</evidence>
<reference evidence="8 9" key="1">
    <citation type="submission" date="2021-04" db="EMBL/GenBank/DDBJ databases">
        <title>Draft genome sequence of Paenibacillus cisolokensis, LC2-13A.</title>
        <authorList>
            <person name="Uke A."/>
            <person name="Chhe C."/>
            <person name="Baramee S."/>
            <person name="Kosugi A."/>
        </authorList>
    </citation>
    <scope>NUCLEOTIDE SEQUENCE [LARGE SCALE GENOMIC DNA]</scope>
    <source>
        <strain evidence="8 9">LC2-13A</strain>
    </source>
</reference>
<dbReference type="PANTHER" id="PTHR43744">
    <property type="entry name" value="ABC TRANSPORTER PERMEASE PROTEIN MG189-RELATED-RELATED"/>
    <property type="match status" value="1"/>
</dbReference>
<dbReference type="EMBL" id="BOVJ01000089">
    <property type="protein sequence ID" value="GIQ64326.1"/>
    <property type="molecule type" value="Genomic_DNA"/>
</dbReference>
<keyword evidence="6 7" id="KW-0472">Membrane</keyword>
<dbReference type="RefSeq" id="WP_307860579.1">
    <property type="nucleotide sequence ID" value="NZ_BOVJ01000089.1"/>
</dbReference>
<accession>A0ABQ4N7Z2</accession>
<dbReference type="Proteomes" id="UP000680304">
    <property type="component" value="Unassembled WGS sequence"/>
</dbReference>
<keyword evidence="3" id="KW-1003">Cell membrane</keyword>
<evidence type="ECO:0000256" key="4">
    <source>
        <dbReference type="ARBA" id="ARBA00022692"/>
    </source>
</evidence>
<evidence type="ECO:0000256" key="7">
    <source>
        <dbReference type="SAM" id="Phobius"/>
    </source>
</evidence>
<proteinExistence type="predicted"/>
<feature type="transmembrane region" description="Helical" evidence="7">
    <location>
        <begin position="66"/>
        <end position="85"/>
    </location>
</feature>
<keyword evidence="5 7" id="KW-1133">Transmembrane helix</keyword>
<keyword evidence="2" id="KW-0813">Transport</keyword>
<evidence type="ECO:0008006" key="10">
    <source>
        <dbReference type="Google" id="ProtNLM"/>
    </source>
</evidence>
<evidence type="ECO:0000256" key="2">
    <source>
        <dbReference type="ARBA" id="ARBA00022448"/>
    </source>
</evidence>